<evidence type="ECO:0000256" key="18">
    <source>
        <dbReference type="ARBA" id="ARBA00053706"/>
    </source>
</evidence>
<evidence type="ECO:0000256" key="4">
    <source>
        <dbReference type="ARBA" id="ARBA00022454"/>
    </source>
</evidence>
<comment type="function">
    <text evidence="18">Component of the Nup107-160 subcomplex of the nuclear pore complex (NPC). The Nup107-160 subcomplex is required for the assembly of a functional NPC. The Nup107-160 subcomplex is also required for normal kinetochore microtubule attachment, mitotic progression and chromosome segregation.</text>
</comment>
<keyword evidence="17" id="KW-0137">Centromere</keyword>
<dbReference type="KEGG" id="cvn:111104293"/>
<evidence type="ECO:0000256" key="13">
    <source>
        <dbReference type="ARBA" id="ARBA00023010"/>
    </source>
</evidence>
<dbReference type="GO" id="GO:0015031">
    <property type="term" value="P:protein transport"/>
    <property type="evidence" value="ECO:0007669"/>
    <property type="project" value="UniProtKB-KW"/>
</dbReference>
<keyword evidence="5 22" id="KW-0853">WD repeat</keyword>
<dbReference type="InterPro" id="IPR001680">
    <property type="entry name" value="WD40_rpt"/>
</dbReference>
<dbReference type="Gene3D" id="2.130.10.10">
    <property type="entry name" value="YVTN repeat-like/Quinoprotein amine dehydrogenase"/>
    <property type="match status" value="1"/>
</dbReference>
<keyword evidence="7" id="KW-0677">Repeat</keyword>
<keyword evidence="6" id="KW-0132">Cell division</keyword>
<dbReference type="Pfam" id="PF00400">
    <property type="entry name" value="WD40"/>
    <property type="match status" value="2"/>
</dbReference>
<evidence type="ECO:0000256" key="5">
    <source>
        <dbReference type="ARBA" id="ARBA00022574"/>
    </source>
</evidence>
<keyword evidence="3" id="KW-0813">Transport</keyword>
<keyword evidence="15" id="KW-0539">Nucleus</keyword>
<evidence type="ECO:0000256" key="20">
    <source>
        <dbReference type="ARBA" id="ARBA00068271"/>
    </source>
</evidence>
<dbReference type="FunFam" id="2.130.10.10:FF:000168">
    <property type="entry name" value="Nucleoporin Nup37"/>
    <property type="match status" value="1"/>
</dbReference>
<dbReference type="GeneID" id="111104293"/>
<dbReference type="SUPFAM" id="SSF50978">
    <property type="entry name" value="WD40 repeat-like"/>
    <property type="match status" value="1"/>
</dbReference>
<evidence type="ECO:0000256" key="8">
    <source>
        <dbReference type="ARBA" id="ARBA00022776"/>
    </source>
</evidence>
<evidence type="ECO:0000256" key="10">
    <source>
        <dbReference type="ARBA" id="ARBA00022829"/>
    </source>
</evidence>
<keyword evidence="23" id="KW-1185">Reference proteome</keyword>
<evidence type="ECO:0000256" key="9">
    <source>
        <dbReference type="ARBA" id="ARBA00022816"/>
    </source>
</evidence>
<evidence type="ECO:0000256" key="19">
    <source>
        <dbReference type="ARBA" id="ARBA00062724"/>
    </source>
</evidence>
<accession>A0A8B8AQW5</accession>
<dbReference type="GO" id="GO:0051028">
    <property type="term" value="P:mRNA transport"/>
    <property type="evidence" value="ECO:0007669"/>
    <property type="project" value="UniProtKB-KW"/>
</dbReference>
<dbReference type="InterPro" id="IPR036322">
    <property type="entry name" value="WD40_repeat_dom_sf"/>
</dbReference>
<dbReference type="Proteomes" id="UP000694844">
    <property type="component" value="Chromosome 7"/>
</dbReference>
<dbReference type="GO" id="GO:0007059">
    <property type="term" value="P:chromosome segregation"/>
    <property type="evidence" value="ECO:0007669"/>
    <property type="project" value="UniProtKB-KW"/>
</dbReference>
<evidence type="ECO:0000256" key="12">
    <source>
        <dbReference type="ARBA" id="ARBA00022927"/>
    </source>
</evidence>
<evidence type="ECO:0000313" key="23">
    <source>
        <dbReference type="Proteomes" id="UP000694844"/>
    </source>
</evidence>
<gene>
    <name evidence="24" type="primary">LOC111104293</name>
</gene>
<reference evidence="24" key="1">
    <citation type="submission" date="2025-08" db="UniProtKB">
        <authorList>
            <consortium name="RefSeq"/>
        </authorList>
    </citation>
    <scope>IDENTIFICATION</scope>
    <source>
        <tissue evidence="24">Whole sample</tissue>
    </source>
</reference>
<evidence type="ECO:0000256" key="3">
    <source>
        <dbReference type="ARBA" id="ARBA00022448"/>
    </source>
</evidence>
<dbReference type="GO" id="GO:0031080">
    <property type="term" value="C:nuclear pore outer ring"/>
    <property type="evidence" value="ECO:0007669"/>
    <property type="project" value="InterPro"/>
</dbReference>
<organism evidence="23 24">
    <name type="scientific">Crassostrea virginica</name>
    <name type="common">Eastern oyster</name>
    <dbReference type="NCBI Taxonomy" id="6565"/>
    <lineage>
        <taxon>Eukaryota</taxon>
        <taxon>Metazoa</taxon>
        <taxon>Spiralia</taxon>
        <taxon>Lophotrochozoa</taxon>
        <taxon>Mollusca</taxon>
        <taxon>Bivalvia</taxon>
        <taxon>Autobranchia</taxon>
        <taxon>Pteriomorphia</taxon>
        <taxon>Ostreida</taxon>
        <taxon>Ostreoidea</taxon>
        <taxon>Ostreidae</taxon>
        <taxon>Crassostrea</taxon>
    </lineage>
</organism>
<dbReference type="PROSITE" id="PS50082">
    <property type="entry name" value="WD_REPEATS_2"/>
    <property type="match status" value="1"/>
</dbReference>
<comment type="subcellular location">
    <subcellularLocation>
        <location evidence="2">Chromosome</location>
        <location evidence="2">Centromere</location>
        <location evidence="2">Kinetochore</location>
    </subcellularLocation>
    <subcellularLocation>
        <location evidence="1">Nucleus</location>
        <location evidence="1">Nuclear pore complex</location>
    </subcellularLocation>
</comment>
<evidence type="ECO:0000256" key="7">
    <source>
        <dbReference type="ARBA" id="ARBA00022737"/>
    </source>
</evidence>
<proteinExistence type="predicted"/>
<evidence type="ECO:0000256" key="2">
    <source>
        <dbReference type="ARBA" id="ARBA00004629"/>
    </source>
</evidence>
<keyword evidence="8" id="KW-0498">Mitosis</keyword>
<protein>
    <recommendedName>
        <fullName evidence="20">Nucleoporin Nup37</fullName>
    </recommendedName>
    <alternativeName>
        <fullName evidence="21">Nup107-160 subcomplex subunit Nup37</fullName>
    </alternativeName>
</protein>
<evidence type="ECO:0000313" key="24">
    <source>
        <dbReference type="RefSeq" id="XP_022293867.1"/>
    </source>
</evidence>
<evidence type="ECO:0000256" key="1">
    <source>
        <dbReference type="ARBA" id="ARBA00004567"/>
    </source>
</evidence>
<keyword evidence="9" id="KW-0509">mRNA transport</keyword>
<dbReference type="InterPro" id="IPR015943">
    <property type="entry name" value="WD40/YVTN_repeat-like_dom_sf"/>
</dbReference>
<dbReference type="PROSITE" id="PS50294">
    <property type="entry name" value="WD_REPEATS_REGION"/>
    <property type="match status" value="1"/>
</dbReference>
<keyword evidence="11" id="KW-0995">Kinetochore</keyword>
<keyword evidence="14" id="KW-0906">Nuclear pore complex</keyword>
<dbReference type="AlphaFoldDB" id="A0A8B8AQW5"/>
<keyword evidence="10" id="KW-0159">Chromosome partition</keyword>
<dbReference type="InterPro" id="IPR037626">
    <property type="entry name" value="NUP37"/>
</dbReference>
<keyword evidence="13" id="KW-0811">Translocation</keyword>
<evidence type="ECO:0000256" key="17">
    <source>
        <dbReference type="ARBA" id="ARBA00023328"/>
    </source>
</evidence>
<dbReference type="OrthoDB" id="340259at2759"/>
<dbReference type="PANTHER" id="PTHR22806:SF0">
    <property type="entry name" value="NUCLEOPORIN NUP37"/>
    <property type="match status" value="1"/>
</dbReference>
<dbReference type="PANTHER" id="PTHR22806">
    <property type="entry name" value="NUCLEOPORIN NUP37 P37 -RELATED"/>
    <property type="match status" value="1"/>
</dbReference>
<keyword evidence="16" id="KW-0131">Cell cycle</keyword>
<keyword evidence="4" id="KW-0158">Chromosome</keyword>
<dbReference type="RefSeq" id="XP_022293867.1">
    <property type="nucleotide sequence ID" value="XM_022438159.1"/>
</dbReference>
<evidence type="ECO:0000256" key="22">
    <source>
        <dbReference type="PROSITE-ProRule" id="PRU00221"/>
    </source>
</evidence>
<evidence type="ECO:0000256" key="21">
    <source>
        <dbReference type="ARBA" id="ARBA00076652"/>
    </source>
</evidence>
<keyword evidence="12" id="KW-0653">Protein transport</keyword>
<evidence type="ECO:0000256" key="15">
    <source>
        <dbReference type="ARBA" id="ARBA00023242"/>
    </source>
</evidence>
<dbReference type="GO" id="GO:0000776">
    <property type="term" value="C:kinetochore"/>
    <property type="evidence" value="ECO:0007669"/>
    <property type="project" value="UniProtKB-KW"/>
</dbReference>
<dbReference type="GO" id="GO:0051301">
    <property type="term" value="P:cell division"/>
    <property type="evidence" value="ECO:0007669"/>
    <property type="project" value="UniProtKB-KW"/>
</dbReference>
<evidence type="ECO:0000256" key="16">
    <source>
        <dbReference type="ARBA" id="ARBA00023306"/>
    </source>
</evidence>
<feature type="repeat" description="WD" evidence="22">
    <location>
        <begin position="125"/>
        <end position="157"/>
    </location>
</feature>
<evidence type="ECO:0000256" key="14">
    <source>
        <dbReference type="ARBA" id="ARBA00023132"/>
    </source>
</evidence>
<sequence>MSMEQNASVSYCIPCHDTVNTLEFCPYECGSSLLAIGTNSRVSIYCCRFLHTEEGEDESFQEDFDFKLLLDIQNGCPVRSLTWSPLSSYQSCEQQDTIRIAAAGSDNRIKIFTTIFDATTDAQVLEGHSDFINSLAYSPENGDILASTGDDYTCRLWGNDCSQQACFQLTAPGMSVCIHEKEPGKVMVAQKNGIIKIFSLDLQHQISSCDSGISPLMGIDWCKSDEDIIGAVAGTEWMVFQLSRSSQPLERRQAHVDGVRDIKWCKCNPSLLATSGRPGRQIKVFSTKHYQIPLNTSLKVSYGMSWHAELPILGVGGDWKVHLYYIEPAKPQI</sequence>
<evidence type="ECO:0000256" key="11">
    <source>
        <dbReference type="ARBA" id="ARBA00022838"/>
    </source>
</evidence>
<dbReference type="SMART" id="SM00320">
    <property type="entry name" value="WD40"/>
    <property type="match status" value="5"/>
</dbReference>
<name>A0A8B8AQW5_CRAVI</name>
<comment type="subunit">
    <text evidence="19">Component of the Nup107-160 subcomplex of the nuclear pore complex (NPC). The Nup107-160 subcomplex includes NUP160, NUP133, NUP107, NUP98, NUP85, NUP43, NUP37, SEH1 and SEC13.</text>
</comment>
<evidence type="ECO:0000256" key="6">
    <source>
        <dbReference type="ARBA" id="ARBA00022618"/>
    </source>
</evidence>